<keyword evidence="5" id="KW-1185">Reference proteome</keyword>
<dbReference type="RefSeq" id="WP_367880292.1">
    <property type="nucleotide sequence ID" value="NZ_JBFNXX010000289.1"/>
</dbReference>
<comment type="similarity">
    <text evidence="1">Belongs to the heat shock protein 70 family.</text>
</comment>
<dbReference type="Proteomes" id="UP001556098">
    <property type="component" value="Unassembled WGS sequence"/>
</dbReference>
<proteinExistence type="inferred from homology"/>
<name>A0ABV3RVL5_9RHOB</name>
<dbReference type="InterPro" id="IPR043129">
    <property type="entry name" value="ATPase_NBD"/>
</dbReference>
<dbReference type="SUPFAM" id="SSF53067">
    <property type="entry name" value="Actin-like ATPase domain"/>
    <property type="match status" value="1"/>
</dbReference>
<dbReference type="PANTHER" id="PTHR19375">
    <property type="entry name" value="HEAT SHOCK PROTEIN 70KDA"/>
    <property type="match status" value="1"/>
</dbReference>
<protein>
    <submittedName>
        <fullName evidence="4">Hsp70 family protein</fullName>
    </submittedName>
</protein>
<gene>
    <name evidence="4" type="ORF">AB2B41_23820</name>
</gene>
<sequence length="74" mass="7782">MGKIIGIDLGTTNSAVAYMVAGKPEVIANAEGNRTTPSVVAINKTGERLVGQVAQRQRVTNAKNTIYGVKRLIG</sequence>
<dbReference type="InterPro" id="IPR018181">
    <property type="entry name" value="Heat_shock_70_CS"/>
</dbReference>
<evidence type="ECO:0000256" key="3">
    <source>
        <dbReference type="ARBA" id="ARBA00022840"/>
    </source>
</evidence>
<evidence type="ECO:0000256" key="2">
    <source>
        <dbReference type="ARBA" id="ARBA00022741"/>
    </source>
</evidence>
<evidence type="ECO:0000313" key="5">
    <source>
        <dbReference type="Proteomes" id="UP001556098"/>
    </source>
</evidence>
<reference evidence="4 5" key="1">
    <citation type="submission" date="2024-07" db="EMBL/GenBank/DDBJ databases">
        <title>Marimonas sp.nov., isolated from tidal-flat sediment.</title>
        <authorList>
            <person name="Jayan J.N."/>
            <person name="Lee S.S."/>
        </authorList>
    </citation>
    <scope>NUCLEOTIDE SEQUENCE [LARGE SCALE GENOMIC DNA]</scope>
    <source>
        <strain evidence="4 5">MJW-29</strain>
    </source>
</reference>
<dbReference type="EMBL" id="JBFNXX010000289">
    <property type="protein sequence ID" value="MEW9922623.1"/>
    <property type="molecule type" value="Genomic_DNA"/>
</dbReference>
<accession>A0ABV3RVL5</accession>
<feature type="non-terminal residue" evidence="4">
    <location>
        <position position="74"/>
    </location>
</feature>
<keyword evidence="2" id="KW-0547">Nucleotide-binding</keyword>
<keyword evidence="3" id="KW-0067">ATP-binding</keyword>
<dbReference type="Gene3D" id="3.30.420.40">
    <property type="match status" value="1"/>
</dbReference>
<organism evidence="4 5">
    <name type="scientific">Sulfitobacter sediminis</name>
    <dbReference type="NCBI Taxonomy" id="3234186"/>
    <lineage>
        <taxon>Bacteria</taxon>
        <taxon>Pseudomonadati</taxon>
        <taxon>Pseudomonadota</taxon>
        <taxon>Alphaproteobacteria</taxon>
        <taxon>Rhodobacterales</taxon>
        <taxon>Roseobacteraceae</taxon>
        <taxon>Sulfitobacter</taxon>
    </lineage>
</organism>
<evidence type="ECO:0000256" key="1">
    <source>
        <dbReference type="ARBA" id="ARBA00007381"/>
    </source>
</evidence>
<comment type="caution">
    <text evidence="4">The sequence shown here is derived from an EMBL/GenBank/DDBJ whole genome shotgun (WGS) entry which is preliminary data.</text>
</comment>
<evidence type="ECO:0000313" key="4">
    <source>
        <dbReference type="EMBL" id="MEW9922623.1"/>
    </source>
</evidence>
<dbReference type="InterPro" id="IPR013126">
    <property type="entry name" value="Hsp_70_fam"/>
</dbReference>
<dbReference type="PRINTS" id="PR00301">
    <property type="entry name" value="HEATSHOCK70"/>
</dbReference>
<dbReference type="PROSITE" id="PS00297">
    <property type="entry name" value="HSP70_1"/>
    <property type="match status" value="1"/>
</dbReference>
<dbReference type="Pfam" id="PF00012">
    <property type="entry name" value="HSP70"/>
    <property type="match status" value="1"/>
</dbReference>